<gene>
    <name evidence="2" type="ORF">Nepgr_015881</name>
</gene>
<organism evidence="2 3">
    <name type="scientific">Nepenthes gracilis</name>
    <name type="common">Slender pitcher plant</name>
    <dbReference type="NCBI Taxonomy" id="150966"/>
    <lineage>
        <taxon>Eukaryota</taxon>
        <taxon>Viridiplantae</taxon>
        <taxon>Streptophyta</taxon>
        <taxon>Embryophyta</taxon>
        <taxon>Tracheophyta</taxon>
        <taxon>Spermatophyta</taxon>
        <taxon>Magnoliopsida</taxon>
        <taxon>eudicotyledons</taxon>
        <taxon>Gunneridae</taxon>
        <taxon>Pentapetalae</taxon>
        <taxon>Caryophyllales</taxon>
        <taxon>Nepenthaceae</taxon>
        <taxon>Nepenthes</taxon>
    </lineage>
</organism>
<sequence length="332" mass="36034">MLLEMEIGVDRLDGSGRFLLMLECSRVFGVVNFAGAYLVVSKLDPVLIPPAACCSTAMRPVLPYDNVVLGVSSKKGGPPKTLRKNGLQYKPSGQFTSKTPVANEQGGKSPRNCFASLQSSEADLLDSPPERSGITDDNLLVGLEPSSLLGDESADPECLPLPDKEVEPLGESLLVIEAAGLEGECKSHGPASCEPPLPKHDTLVEVPPGPSSSSVSVGPRCSRTARRVLIDSPNHPVNPPHSQVLRCQGRLALMTGRCLQPIWNFELLTDGCGDCLSFWLFMERVSPFCLDCGRWFCYHGKGTPPFDEVKFGYAWTFESSLDCCEFQLSMLW</sequence>
<dbReference type="Proteomes" id="UP001279734">
    <property type="component" value="Unassembled WGS sequence"/>
</dbReference>
<comment type="caution">
    <text evidence="2">The sequence shown here is derived from an EMBL/GenBank/DDBJ whole genome shotgun (WGS) entry which is preliminary data.</text>
</comment>
<keyword evidence="3" id="KW-1185">Reference proteome</keyword>
<accession>A0AAD3XS11</accession>
<protein>
    <submittedName>
        <fullName evidence="2">Uncharacterized protein</fullName>
    </submittedName>
</protein>
<evidence type="ECO:0000256" key="1">
    <source>
        <dbReference type="SAM" id="MobiDB-lite"/>
    </source>
</evidence>
<proteinExistence type="predicted"/>
<evidence type="ECO:0000313" key="2">
    <source>
        <dbReference type="EMBL" id="GMH14040.1"/>
    </source>
</evidence>
<name>A0AAD3XS11_NEPGR</name>
<dbReference type="AlphaFoldDB" id="A0AAD3XS11"/>
<feature type="compositionally biased region" description="Polar residues" evidence="1">
    <location>
        <begin position="91"/>
        <end position="102"/>
    </location>
</feature>
<evidence type="ECO:0000313" key="3">
    <source>
        <dbReference type="Proteomes" id="UP001279734"/>
    </source>
</evidence>
<reference evidence="2" key="1">
    <citation type="submission" date="2023-05" db="EMBL/GenBank/DDBJ databases">
        <title>Nepenthes gracilis genome sequencing.</title>
        <authorList>
            <person name="Fukushima K."/>
        </authorList>
    </citation>
    <scope>NUCLEOTIDE SEQUENCE</scope>
    <source>
        <strain evidence="2">SING2019-196</strain>
    </source>
</reference>
<feature type="region of interest" description="Disordered" evidence="1">
    <location>
        <begin position="75"/>
        <end position="110"/>
    </location>
</feature>
<dbReference type="EMBL" id="BSYO01000013">
    <property type="protein sequence ID" value="GMH14040.1"/>
    <property type="molecule type" value="Genomic_DNA"/>
</dbReference>